<comment type="caution">
    <text evidence="5">The sequence shown here is derived from an EMBL/GenBank/DDBJ whole genome shotgun (WGS) entry which is preliminary data.</text>
</comment>
<dbReference type="AlphaFoldDB" id="A0A0R1XB27"/>
<keyword evidence="2" id="KW-0732">Signal</keyword>
<accession>A0A0R1XB27</accession>
<protein>
    <submittedName>
        <fullName evidence="5">Cell surface protein</fullName>
    </submittedName>
</protein>
<dbReference type="eggNOG" id="COG4072">
    <property type="taxonomic scope" value="Bacteria"/>
</dbReference>
<dbReference type="Pfam" id="PF06030">
    <property type="entry name" value="WxLIP_PGBD"/>
    <property type="match status" value="1"/>
</dbReference>
<dbReference type="Pfam" id="PF11797">
    <property type="entry name" value="WxLIP_HBD"/>
    <property type="match status" value="1"/>
</dbReference>
<keyword evidence="1" id="KW-0472">Membrane</keyword>
<sequence>MVIKKRWIVLLMIFLVTPLLMLGSTNTVRADDTATGAQFYLAPVYPANQTDKTLGYFVLKVTPGQKGSVSVQVQNTSKTNTRKIQLTPTAATTSDAGQINYSPSPKKADPTLAHPLNRLFSKPVTITIPPDESKVATFEYIIPEAGFKGQILGSIHALDVTEEKSTTGQFGLHNKFAMAVGIILSQNPTQTLAPDLKLQQVRPGVSNKHPAILARIQNRAPQLFRGMTINAKITKQGETKTIYQYKLKDGSMAPNSNFDAPILGDEKGIPAGDYTLTMTVQAEGKTWRFKRNFTVTDKEAAKLAGANNAGNQQPPWQKWLIWAAIALAVLIAGYGLYLLGVRRGHKNDTADAHHS</sequence>
<feature type="domain" description="WxL Interacting Protein host binding" evidence="4">
    <location>
        <begin position="169"/>
        <end position="303"/>
    </location>
</feature>
<proteinExistence type="predicted"/>
<keyword evidence="1" id="KW-0812">Transmembrane</keyword>
<evidence type="ECO:0000256" key="1">
    <source>
        <dbReference type="SAM" id="Phobius"/>
    </source>
</evidence>
<reference evidence="5 6" key="1">
    <citation type="journal article" date="2015" name="Genome Announc.">
        <title>Expanding the biotechnology potential of lactobacilli through comparative genomics of 213 strains and associated genera.</title>
        <authorList>
            <person name="Sun Z."/>
            <person name="Harris H.M."/>
            <person name="McCann A."/>
            <person name="Guo C."/>
            <person name="Argimon S."/>
            <person name="Zhang W."/>
            <person name="Yang X."/>
            <person name="Jeffery I.B."/>
            <person name="Cooney J.C."/>
            <person name="Kagawa T.F."/>
            <person name="Liu W."/>
            <person name="Song Y."/>
            <person name="Salvetti E."/>
            <person name="Wrobel A."/>
            <person name="Rasinkangas P."/>
            <person name="Parkhill J."/>
            <person name="Rea M.C."/>
            <person name="O'Sullivan O."/>
            <person name="Ritari J."/>
            <person name="Douillard F.P."/>
            <person name="Paul Ross R."/>
            <person name="Yang R."/>
            <person name="Briner A.E."/>
            <person name="Felis G.E."/>
            <person name="de Vos W.M."/>
            <person name="Barrangou R."/>
            <person name="Klaenhammer T.R."/>
            <person name="Caufield P.W."/>
            <person name="Cui Y."/>
            <person name="Zhang H."/>
            <person name="O'Toole P.W."/>
        </authorList>
    </citation>
    <scope>NUCLEOTIDE SEQUENCE [LARGE SCALE GENOMIC DNA]</scope>
    <source>
        <strain evidence="5 6">DSM 16991</strain>
    </source>
</reference>
<dbReference type="OrthoDB" id="2365961at2"/>
<keyword evidence="1" id="KW-1133">Transmembrane helix</keyword>
<name>A0A0R1XB27_9LACO</name>
<evidence type="ECO:0000259" key="4">
    <source>
        <dbReference type="Pfam" id="PF11797"/>
    </source>
</evidence>
<evidence type="ECO:0000259" key="3">
    <source>
        <dbReference type="Pfam" id="PF06030"/>
    </source>
</evidence>
<dbReference type="PATRIC" id="fig|1122147.4.peg.2926"/>
<feature type="signal peptide" evidence="2">
    <location>
        <begin position="1"/>
        <end position="30"/>
    </location>
</feature>
<organism evidence="5 6">
    <name type="scientific">Schleiferilactobacillus harbinensis DSM 16991</name>
    <dbReference type="NCBI Taxonomy" id="1122147"/>
    <lineage>
        <taxon>Bacteria</taxon>
        <taxon>Bacillati</taxon>
        <taxon>Bacillota</taxon>
        <taxon>Bacilli</taxon>
        <taxon>Lactobacillales</taxon>
        <taxon>Lactobacillaceae</taxon>
        <taxon>Schleiferilactobacillus</taxon>
    </lineage>
</organism>
<dbReference type="InterPro" id="IPR021759">
    <property type="entry name" value="WxLIP_HBD"/>
</dbReference>
<dbReference type="EMBL" id="AZFW01000060">
    <property type="protein sequence ID" value="KRM26917.1"/>
    <property type="molecule type" value="Genomic_DNA"/>
</dbReference>
<feature type="chain" id="PRO_5006413162" evidence="2">
    <location>
        <begin position="31"/>
        <end position="355"/>
    </location>
</feature>
<feature type="transmembrane region" description="Helical" evidence="1">
    <location>
        <begin position="319"/>
        <end position="339"/>
    </location>
</feature>
<evidence type="ECO:0000256" key="2">
    <source>
        <dbReference type="SAM" id="SignalP"/>
    </source>
</evidence>
<dbReference type="RefSeq" id="WP_051225225.1">
    <property type="nucleotide sequence ID" value="NZ_AUEH01000015.1"/>
</dbReference>
<gene>
    <name evidence="5" type="ORF">FC91_GL002840</name>
</gene>
<evidence type="ECO:0000313" key="5">
    <source>
        <dbReference type="EMBL" id="KRM26917.1"/>
    </source>
</evidence>
<dbReference type="Proteomes" id="UP000050949">
    <property type="component" value="Unassembled WGS sequence"/>
</dbReference>
<dbReference type="InterPro" id="IPR010317">
    <property type="entry name" value="WxLIP_PGBD"/>
</dbReference>
<evidence type="ECO:0000313" key="6">
    <source>
        <dbReference type="Proteomes" id="UP000050949"/>
    </source>
</evidence>
<feature type="domain" description="WxL Interacting Protein peptidoglycan binding" evidence="3">
    <location>
        <begin position="39"/>
        <end position="156"/>
    </location>
</feature>